<dbReference type="STRING" id="1095629.A0A0C9XLG2"/>
<reference evidence="1 2" key="1">
    <citation type="submission" date="2014-04" db="EMBL/GenBank/DDBJ databases">
        <authorList>
            <consortium name="DOE Joint Genome Institute"/>
            <person name="Kuo A."/>
            <person name="Kohler A."/>
            <person name="Nagy L.G."/>
            <person name="Floudas D."/>
            <person name="Copeland A."/>
            <person name="Barry K.W."/>
            <person name="Cichocki N."/>
            <person name="Veneault-Fourrey C."/>
            <person name="LaButti K."/>
            <person name="Lindquist E.A."/>
            <person name="Lipzen A."/>
            <person name="Lundell T."/>
            <person name="Morin E."/>
            <person name="Murat C."/>
            <person name="Sun H."/>
            <person name="Tunlid A."/>
            <person name="Henrissat B."/>
            <person name="Grigoriev I.V."/>
            <person name="Hibbett D.S."/>
            <person name="Martin F."/>
            <person name="Nordberg H.P."/>
            <person name="Cantor M.N."/>
            <person name="Hua S.X."/>
        </authorList>
    </citation>
    <scope>NUCLEOTIDE SEQUENCE [LARGE SCALE GENOMIC DNA]</scope>
    <source>
        <strain evidence="1 2">LaAM-08-1</strain>
    </source>
</reference>
<name>A0A0C9XLG2_9AGAR</name>
<dbReference type="OrthoDB" id="2833246at2759"/>
<sequence length="358" mass="40080">MEFQVPNYPLALLNLMEEVYVSTGEPPLGIATRLGVEPSMFNVPAHKLLHALLTHSPSPKTIAQEFLLELGKCGNPLVETLAEEVYSEVSTSAVDDWAVIVLQGLQEHAGDLSTITRLGSHYLTHLVIAFRNPGGPKTPQDTIPFTPNHRRIEEIEELLRPIEVVLRDGDYCLLTGFCFFPPTYVPSRCAHLIPFSIRSKTQTFSAIETFTGFALDTEAIQNYLNHPRNALNVECGSHEIMNKHMSWGIEAISSNDQWRYYYRIVRPDRLSALIRLRDGDEVHFGAGIGGRQIALPDPRICNIHLAVCRVSYACGASENFDQFNDDEDDEGYRVPVYFGGPFVSDDALMRKLETSLVC</sequence>
<protein>
    <recommendedName>
        <fullName evidence="3">HNH nuclease domain-containing protein</fullName>
    </recommendedName>
</protein>
<dbReference type="HOGENOM" id="CLU_070879_0_0_1"/>
<dbReference type="Proteomes" id="UP000054477">
    <property type="component" value="Unassembled WGS sequence"/>
</dbReference>
<reference evidence="2" key="2">
    <citation type="submission" date="2015-01" db="EMBL/GenBank/DDBJ databases">
        <title>Evolutionary Origins and Diversification of the Mycorrhizal Mutualists.</title>
        <authorList>
            <consortium name="DOE Joint Genome Institute"/>
            <consortium name="Mycorrhizal Genomics Consortium"/>
            <person name="Kohler A."/>
            <person name="Kuo A."/>
            <person name="Nagy L.G."/>
            <person name="Floudas D."/>
            <person name="Copeland A."/>
            <person name="Barry K.W."/>
            <person name="Cichocki N."/>
            <person name="Veneault-Fourrey C."/>
            <person name="LaButti K."/>
            <person name="Lindquist E.A."/>
            <person name="Lipzen A."/>
            <person name="Lundell T."/>
            <person name="Morin E."/>
            <person name="Murat C."/>
            <person name="Riley R."/>
            <person name="Ohm R."/>
            <person name="Sun H."/>
            <person name="Tunlid A."/>
            <person name="Henrissat B."/>
            <person name="Grigoriev I.V."/>
            <person name="Hibbett D.S."/>
            <person name="Martin F."/>
        </authorList>
    </citation>
    <scope>NUCLEOTIDE SEQUENCE [LARGE SCALE GENOMIC DNA]</scope>
    <source>
        <strain evidence="2">LaAM-08-1</strain>
    </source>
</reference>
<proteinExistence type="predicted"/>
<evidence type="ECO:0008006" key="3">
    <source>
        <dbReference type="Google" id="ProtNLM"/>
    </source>
</evidence>
<keyword evidence="2" id="KW-1185">Reference proteome</keyword>
<accession>A0A0C9XLG2</accession>
<evidence type="ECO:0000313" key="2">
    <source>
        <dbReference type="Proteomes" id="UP000054477"/>
    </source>
</evidence>
<gene>
    <name evidence="1" type="ORF">K443DRAFT_10225</name>
</gene>
<dbReference type="AlphaFoldDB" id="A0A0C9XLG2"/>
<evidence type="ECO:0000313" key="1">
    <source>
        <dbReference type="EMBL" id="KIJ96972.1"/>
    </source>
</evidence>
<dbReference type="EMBL" id="KN838705">
    <property type="protein sequence ID" value="KIJ96972.1"/>
    <property type="molecule type" value="Genomic_DNA"/>
</dbReference>
<organism evidence="1 2">
    <name type="scientific">Laccaria amethystina LaAM-08-1</name>
    <dbReference type="NCBI Taxonomy" id="1095629"/>
    <lineage>
        <taxon>Eukaryota</taxon>
        <taxon>Fungi</taxon>
        <taxon>Dikarya</taxon>
        <taxon>Basidiomycota</taxon>
        <taxon>Agaricomycotina</taxon>
        <taxon>Agaricomycetes</taxon>
        <taxon>Agaricomycetidae</taxon>
        <taxon>Agaricales</taxon>
        <taxon>Agaricineae</taxon>
        <taxon>Hydnangiaceae</taxon>
        <taxon>Laccaria</taxon>
    </lineage>
</organism>